<feature type="domain" description="PucR C-terminal helix-turn-helix" evidence="1">
    <location>
        <begin position="30"/>
        <end position="86"/>
    </location>
</feature>
<dbReference type="Gene3D" id="1.10.10.2840">
    <property type="entry name" value="PucR C-terminal helix-turn-helix domain"/>
    <property type="match status" value="1"/>
</dbReference>
<name>A0A9X2B0C7_9CORY</name>
<proteinExistence type="predicted"/>
<evidence type="ECO:0000259" key="1">
    <source>
        <dbReference type="Pfam" id="PF13556"/>
    </source>
</evidence>
<dbReference type="InterPro" id="IPR042070">
    <property type="entry name" value="PucR_C-HTH_sf"/>
</dbReference>
<comment type="caution">
    <text evidence="2">The sequence shown here is derived from an EMBL/GenBank/DDBJ whole genome shotgun (WGS) entry which is preliminary data.</text>
</comment>
<dbReference type="RefSeq" id="WP_244805194.1">
    <property type="nucleotide sequence ID" value="NZ_JALIEA010000017.1"/>
</dbReference>
<dbReference type="PANTHER" id="PTHR33744">
    <property type="entry name" value="CARBOHYDRATE DIACID REGULATOR"/>
    <property type="match status" value="1"/>
</dbReference>
<dbReference type="InterPro" id="IPR051448">
    <property type="entry name" value="CdaR-like_regulators"/>
</dbReference>
<protein>
    <submittedName>
        <fullName evidence="2">Helix-turn-helix domain-containing protein</fullName>
    </submittedName>
</protein>
<evidence type="ECO:0000313" key="3">
    <source>
        <dbReference type="Proteomes" id="UP001139207"/>
    </source>
</evidence>
<gene>
    <name evidence="2" type="ORF">MUN33_12220</name>
</gene>
<organism evidence="2 3">
    <name type="scientific">Corynebacterium kalidii</name>
    <dbReference type="NCBI Taxonomy" id="2931982"/>
    <lineage>
        <taxon>Bacteria</taxon>
        <taxon>Bacillati</taxon>
        <taxon>Actinomycetota</taxon>
        <taxon>Actinomycetes</taxon>
        <taxon>Mycobacteriales</taxon>
        <taxon>Corynebacteriaceae</taxon>
        <taxon>Corynebacterium</taxon>
    </lineage>
</organism>
<accession>A0A9X2B0C7</accession>
<sequence>MFALLGGHPELADPRFARVRDYDDDHGTSLVESLEAYLAAGMNVRDAAAVLTVHPNTLRYRVDRAQQLSGLDLGDPGDRLLTELQLGLRR</sequence>
<dbReference type="InterPro" id="IPR025736">
    <property type="entry name" value="PucR_C-HTH_dom"/>
</dbReference>
<dbReference type="AlphaFoldDB" id="A0A9X2B0C7"/>
<reference evidence="2" key="1">
    <citation type="submission" date="2022-04" db="EMBL/GenBank/DDBJ databases">
        <title>Corynebacterium kalidii LD5P10.</title>
        <authorList>
            <person name="Sun J.Q."/>
        </authorList>
    </citation>
    <scope>NUCLEOTIDE SEQUENCE</scope>
    <source>
        <strain evidence="2">LD5P10</strain>
    </source>
</reference>
<evidence type="ECO:0000313" key="2">
    <source>
        <dbReference type="EMBL" id="MCJ7859467.1"/>
    </source>
</evidence>
<dbReference type="EMBL" id="JALIEA010000017">
    <property type="protein sequence ID" value="MCJ7859467.1"/>
    <property type="molecule type" value="Genomic_DNA"/>
</dbReference>
<dbReference type="Pfam" id="PF13556">
    <property type="entry name" value="HTH_30"/>
    <property type="match status" value="1"/>
</dbReference>
<keyword evidence="3" id="KW-1185">Reference proteome</keyword>
<dbReference type="PANTHER" id="PTHR33744:SF17">
    <property type="entry name" value="CONSERVED PROTEIN"/>
    <property type="match status" value="1"/>
</dbReference>
<dbReference type="Proteomes" id="UP001139207">
    <property type="component" value="Unassembled WGS sequence"/>
</dbReference>